<keyword evidence="5" id="KW-0456">Lyase</keyword>
<comment type="catalytic activity">
    <reaction evidence="8">
        <text>L-ornithine + H(+) = putrescine + CO2</text>
        <dbReference type="Rhea" id="RHEA:22964"/>
        <dbReference type="ChEBI" id="CHEBI:15378"/>
        <dbReference type="ChEBI" id="CHEBI:16526"/>
        <dbReference type="ChEBI" id="CHEBI:46911"/>
        <dbReference type="ChEBI" id="CHEBI:326268"/>
        <dbReference type="EC" id="4.1.1.17"/>
    </reaction>
</comment>
<evidence type="ECO:0000313" key="12">
    <source>
        <dbReference type="Proteomes" id="UP000017984"/>
    </source>
</evidence>
<dbReference type="PANTHER" id="PTHR11482">
    <property type="entry name" value="ARGININE/DIAMINOPIMELATE/ORNITHINE DECARBOXYLASE"/>
    <property type="match status" value="1"/>
</dbReference>
<dbReference type="InterPro" id="IPR029066">
    <property type="entry name" value="PLP-binding_barrel"/>
</dbReference>
<dbReference type="STRING" id="1352936.M878_10040"/>
<comment type="pathway">
    <text evidence="6">Amine and polyamine biosynthesis; putrescine biosynthesis via L-ornithine pathway; putrescine from L-ornithine: step 1/1.</text>
</comment>
<proteinExistence type="inferred from homology"/>
<dbReference type="PANTHER" id="PTHR11482:SF6">
    <property type="entry name" value="ORNITHINE DECARBOXYLASE 1-RELATED"/>
    <property type="match status" value="1"/>
</dbReference>
<comment type="similarity">
    <text evidence="2">Belongs to the Orn/Lys/Arg decarboxylase class-II family.</text>
</comment>
<dbReference type="GO" id="GO:0005737">
    <property type="term" value="C:cytoplasm"/>
    <property type="evidence" value="ECO:0007669"/>
    <property type="project" value="TreeGrafter"/>
</dbReference>
<feature type="modified residue" description="N6-(pyridoxal phosphate)lysine" evidence="9">
    <location>
        <position position="63"/>
    </location>
</feature>
<evidence type="ECO:0000256" key="3">
    <source>
        <dbReference type="ARBA" id="ARBA00022793"/>
    </source>
</evidence>
<comment type="cofactor">
    <cofactor evidence="1 9">
        <name>pyridoxal 5'-phosphate</name>
        <dbReference type="ChEBI" id="CHEBI:597326"/>
    </cofactor>
</comment>
<dbReference type="InterPro" id="IPR022644">
    <property type="entry name" value="De-COase2_N"/>
</dbReference>
<dbReference type="EMBL" id="AWQX01000080">
    <property type="protein sequence ID" value="EST34527.1"/>
    <property type="molecule type" value="Genomic_DNA"/>
</dbReference>
<evidence type="ECO:0000256" key="4">
    <source>
        <dbReference type="ARBA" id="ARBA00022898"/>
    </source>
</evidence>
<accession>V6KQZ9</accession>
<evidence type="ECO:0000256" key="8">
    <source>
        <dbReference type="ARBA" id="ARBA00049127"/>
    </source>
</evidence>
<protein>
    <recommendedName>
        <fullName evidence="7">ornithine decarboxylase</fullName>
        <ecNumber evidence="7">4.1.1.17</ecNumber>
    </recommendedName>
</protein>
<dbReference type="Gene3D" id="2.40.37.10">
    <property type="entry name" value="Lyase, Ornithine Decarboxylase, Chain A, domain 1"/>
    <property type="match status" value="1"/>
</dbReference>
<dbReference type="GO" id="GO:0033387">
    <property type="term" value="P:putrescine biosynthetic process from arginine, via ornithine"/>
    <property type="evidence" value="ECO:0007669"/>
    <property type="project" value="TreeGrafter"/>
</dbReference>
<keyword evidence="3" id="KW-0210">Decarboxylase</keyword>
<dbReference type="Gene3D" id="3.20.20.10">
    <property type="entry name" value="Alanine racemase"/>
    <property type="match status" value="1"/>
</dbReference>
<dbReference type="InterPro" id="IPR000183">
    <property type="entry name" value="Orn/DAP/Arg_de-COase"/>
</dbReference>
<dbReference type="PRINTS" id="PR01179">
    <property type="entry name" value="ODADCRBXLASE"/>
</dbReference>
<evidence type="ECO:0000256" key="5">
    <source>
        <dbReference type="ARBA" id="ARBA00023239"/>
    </source>
</evidence>
<dbReference type="PRINTS" id="PR01182">
    <property type="entry name" value="ORNDCRBXLASE"/>
</dbReference>
<dbReference type="PROSITE" id="PS00878">
    <property type="entry name" value="ODR_DC_2_1"/>
    <property type="match status" value="1"/>
</dbReference>
<dbReference type="FunFam" id="3.20.20.10:FF:000008">
    <property type="entry name" value="Ornithine decarboxylase"/>
    <property type="match status" value="1"/>
</dbReference>
<evidence type="ECO:0000313" key="11">
    <source>
        <dbReference type="EMBL" id="EST34527.1"/>
    </source>
</evidence>
<feature type="active site" description="Proton donor" evidence="9">
    <location>
        <position position="350"/>
    </location>
</feature>
<dbReference type="SUPFAM" id="SSF50621">
    <property type="entry name" value="Alanine racemase C-terminal domain-like"/>
    <property type="match status" value="1"/>
</dbReference>
<dbReference type="GO" id="GO:0004586">
    <property type="term" value="F:ornithine decarboxylase activity"/>
    <property type="evidence" value="ECO:0007669"/>
    <property type="project" value="UniProtKB-EC"/>
</dbReference>
<name>V6KQZ9_STRRC</name>
<sequence>MRLPPRGRDQPLRTLTRPLSGALTTALASGDTDRIIYDLTGIEHQYDAMLSELPETRIRFALKACPVDEVLHTLAARGAGFDAASPAEITQALNAGAQPPRIHYGNTVKSDQDIAAAHRLGVRTFATDSVEDVSAIAAHAPRARVFCRLATGGDGALWGLNRKFGCAPGDAVRVLATARAAGLTPAGLSVHVGSQQMTAEGWQQALDTLAETLTALAGRGIVPDHVNLGGGLPALGYQDRLGNPLDPPLDKIFTVLREGMDHLRALTSTPLAFVMEPGRHLVADHGAVRAHVSRLTRRRQPDGTEAHWLYLSCGKFNGLYEMDQLTHRMVFPDHLGAQEYVSAIVAGPTCDSDDAYGDGRHPVRVPASLTSGDPVWILSAGAYATSYMTQGFNGIRPLPCVCVRGQEGQH</sequence>
<dbReference type="InterPro" id="IPR022653">
    <property type="entry name" value="De-COase2_pyr-phos_BS"/>
</dbReference>
<dbReference type="InterPro" id="IPR002433">
    <property type="entry name" value="Orn_de-COase"/>
</dbReference>
<evidence type="ECO:0000256" key="7">
    <source>
        <dbReference type="ARBA" id="ARBA00034138"/>
    </source>
</evidence>
<dbReference type="HOGENOM" id="CLU_026444_1_3_11"/>
<dbReference type="InterPro" id="IPR009006">
    <property type="entry name" value="Ala_racemase/Decarboxylase_C"/>
</dbReference>
<evidence type="ECO:0000259" key="10">
    <source>
        <dbReference type="Pfam" id="PF02784"/>
    </source>
</evidence>
<dbReference type="Proteomes" id="UP000017984">
    <property type="component" value="Chromosome"/>
</dbReference>
<evidence type="ECO:0000256" key="9">
    <source>
        <dbReference type="PIRSR" id="PIRSR600183-50"/>
    </source>
</evidence>
<reference evidence="11 12" key="1">
    <citation type="journal article" date="2014" name="Genome Announc.">
        <title>Draft Genome Sequence of Streptomyces roseochromogenes subsp. oscitans DS 12.976, Producer of the Aminocoumarin Antibiotic Clorobiocin.</title>
        <authorList>
            <person name="Ruckert C."/>
            <person name="Kalinowski J."/>
            <person name="Heide L."/>
            <person name="Apel A.K."/>
        </authorList>
    </citation>
    <scope>NUCLEOTIDE SEQUENCE [LARGE SCALE GENOMIC DNA]</scope>
    <source>
        <strain evidence="11 12">DS 12.976</strain>
    </source>
</reference>
<keyword evidence="12" id="KW-1185">Reference proteome</keyword>
<evidence type="ECO:0000256" key="1">
    <source>
        <dbReference type="ARBA" id="ARBA00001933"/>
    </source>
</evidence>
<dbReference type="CDD" id="cd00622">
    <property type="entry name" value="PLPDE_III_ODC"/>
    <property type="match status" value="1"/>
</dbReference>
<gene>
    <name evidence="11" type="ORF">M878_10040</name>
</gene>
<dbReference type="PATRIC" id="fig|1352936.5.peg.2138"/>
<dbReference type="EC" id="4.1.1.17" evidence="7"/>
<evidence type="ECO:0000256" key="2">
    <source>
        <dbReference type="ARBA" id="ARBA00008872"/>
    </source>
</evidence>
<evidence type="ECO:0000256" key="6">
    <source>
        <dbReference type="ARBA" id="ARBA00034115"/>
    </source>
</evidence>
<comment type="caution">
    <text evidence="11">The sequence shown here is derived from an EMBL/GenBank/DDBJ whole genome shotgun (WGS) entry which is preliminary data.</text>
</comment>
<dbReference type="SUPFAM" id="SSF51419">
    <property type="entry name" value="PLP-binding barrel"/>
    <property type="match status" value="1"/>
</dbReference>
<feature type="domain" description="Orn/DAP/Arg decarboxylase 2 N-terminal" evidence="10">
    <location>
        <begin position="41"/>
        <end position="283"/>
    </location>
</feature>
<keyword evidence="4 9" id="KW-0663">Pyridoxal phosphate</keyword>
<dbReference type="Pfam" id="PF02784">
    <property type="entry name" value="Orn_Arg_deC_N"/>
    <property type="match status" value="1"/>
</dbReference>
<dbReference type="AlphaFoldDB" id="V6KQZ9"/>
<organism evidence="11 12">
    <name type="scientific">Streptomyces roseochromogenus subsp. oscitans DS 12.976</name>
    <dbReference type="NCBI Taxonomy" id="1352936"/>
    <lineage>
        <taxon>Bacteria</taxon>
        <taxon>Bacillati</taxon>
        <taxon>Actinomycetota</taxon>
        <taxon>Actinomycetes</taxon>
        <taxon>Kitasatosporales</taxon>
        <taxon>Streptomycetaceae</taxon>
        <taxon>Streptomyces</taxon>
    </lineage>
</organism>